<organism evidence="1">
    <name type="scientific">Glycine max</name>
    <name type="common">Soybean</name>
    <name type="synonym">Glycine hispida</name>
    <dbReference type="NCBI Taxonomy" id="3847"/>
    <lineage>
        <taxon>Eukaryota</taxon>
        <taxon>Viridiplantae</taxon>
        <taxon>Streptophyta</taxon>
        <taxon>Embryophyta</taxon>
        <taxon>Tracheophyta</taxon>
        <taxon>Spermatophyta</taxon>
        <taxon>Magnoliopsida</taxon>
        <taxon>eudicotyledons</taxon>
        <taxon>Gunneridae</taxon>
        <taxon>Pentapetalae</taxon>
        <taxon>rosids</taxon>
        <taxon>fabids</taxon>
        <taxon>Fabales</taxon>
        <taxon>Fabaceae</taxon>
        <taxon>Papilionoideae</taxon>
        <taxon>50 kb inversion clade</taxon>
        <taxon>NPAAA clade</taxon>
        <taxon>indigoferoid/millettioid clade</taxon>
        <taxon>Phaseoleae</taxon>
        <taxon>Glycine</taxon>
        <taxon>Glycine subgen. Soja</taxon>
    </lineage>
</organism>
<dbReference type="EnsemblPlants" id="KRH33526">
    <property type="protein sequence ID" value="KRH33526"/>
    <property type="gene ID" value="GLYMA_10G128900"/>
</dbReference>
<sequence length="131" mass="15238">MLTNSLRFLVYSSSVPFMICLTSCSYHSEYVVPLLGWMTEFFPKIIPVRFPMQSGIEPIKSLFERSKICSAESWHSCEGIFPLNLFCLSLRICMEDEMFPIHEGIIPDKWFSPRSKIKRCFKFLKDDGNPP</sequence>
<evidence type="ECO:0000313" key="3">
    <source>
        <dbReference type="Proteomes" id="UP000008827"/>
    </source>
</evidence>
<protein>
    <submittedName>
        <fullName evidence="1 2">Uncharacterized protein</fullName>
    </submittedName>
</protein>
<dbReference type="Proteomes" id="UP000008827">
    <property type="component" value="Chromosome 10"/>
</dbReference>
<keyword evidence="3" id="KW-1185">Reference proteome</keyword>
<dbReference type="EMBL" id="CM000843">
    <property type="protein sequence ID" value="KRH33526.1"/>
    <property type="molecule type" value="Genomic_DNA"/>
</dbReference>
<accession>A0A0R0HSS9</accession>
<reference evidence="1" key="3">
    <citation type="submission" date="2018-07" db="EMBL/GenBank/DDBJ databases">
        <title>WGS assembly of Glycine max.</title>
        <authorList>
            <person name="Schmutz J."/>
            <person name="Cannon S."/>
            <person name="Schlueter J."/>
            <person name="Ma J."/>
            <person name="Mitros T."/>
            <person name="Nelson W."/>
            <person name="Hyten D."/>
            <person name="Song Q."/>
            <person name="Thelen J."/>
            <person name="Cheng J."/>
            <person name="Xu D."/>
            <person name="Hellsten U."/>
            <person name="May G."/>
            <person name="Yu Y."/>
            <person name="Sakurai T."/>
            <person name="Umezawa T."/>
            <person name="Bhattacharyya M."/>
            <person name="Sandhu D."/>
            <person name="Valliyodan B."/>
            <person name="Lindquist E."/>
            <person name="Peto M."/>
            <person name="Grant D."/>
            <person name="Shu S."/>
            <person name="Goodstein D."/>
            <person name="Barry K."/>
            <person name="Futrell-Griggs M."/>
            <person name="Abernathy B."/>
            <person name="Du J."/>
            <person name="Tian Z."/>
            <person name="Zhu L."/>
            <person name="Gill N."/>
            <person name="Joshi T."/>
            <person name="Libault M."/>
            <person name="Sethuraman A."/>
            <person name="Zhang X."/>
            <person name="Shinozaki K."/>
            <person name="Nguyen H."/>
            <person name="Wing R."/>
            <person name="Cregan P."/>
            <person name="Specht J."/>
            <person name="Grimwood J."/>
            <person name="Rokhsar D."/>
            <person name="Stacey G."/>
            <person name="Shoemaker R."/>
            <person name="Jackson S."/>
        </authorList>
    </citation>
    <scope>NUCLEOTIDE SEQUENCE</scope>
    <source>
        <tissue evidence="1">Callus</tissue>
    </source>
</reference>
<dbReference type="Gramene" id="KRH33526">
    <property type="protein sequence ID" value="KRH33526"/>
    <property type="gene ID" value="GLYMA_10G128900"/>
</dbReference>
<dbReference type="AlphaFoldDB" id="A0A0R0HSS9"/>
<evidence type="ECO:0000313" key="1">
    <source>
        <dbReference type="EMBL" id="KRH33526.1"/>
    </source>
</evidence>
<reference evidence="1 2" key="1">
    <citation type="journal article" date="2010" name="Nature">
        <title>Genome sequence of the palaeopolyploid soybean.</title>
        <authorList>
            <person name="Schmutz J."/>
            <person name="Cannon S.B."/>
            <person name="Schlueter J."/>
            <person name="Ma J."/>
            <person name="Mitros T."/>
            <person name="Nelson W."/>
            <person name="Hyten D.L."/>
            <person name="Song Q."/>
            <person name="Thelen J.J."/>
            <person name="Cheng J."/>
            <person name="Xu D."/>
            <person name="Hellsten U."/>
            <person name="May G.D."/>
            <person name="Yu Y."/>
            <person name="Sakurai T."/>
            <person name="Umezawa T."/>
            <person name="Bhattacharyya M.K."/>
            <person name="Sandhu D."/>
            <person name="Valliyodan B."/>
            <person name="Lindquist E."/>
            <person name="Peto M."/>
            <person name="Grant D."/>
            <person name="Shu S."/>
            <person name="Goodstein D."/>
            <person name="Barry K."/>
            <person name="Futrell-Griggs M."/>
            <person name="Abernathy B."/>
            <person name="Du J."/>
            <person name="Tian Z."/>
            <person name="Zhu L."/>
            <person name="Gill N."/>
            <person name="Joshi T."/>
            <person name="Libault M."/>
            <person name="Sethuraman A."/>
            <person name="Zhang X.-C."/>
            <person name="Shinozaki K."/>
            <person name="Nguyen H.T."/>
            <person name="Wing R.A."/>
            <person name="Cregan P."/>
            <person name="Specht J."/>
            <person name="Grimwood J."/>
            <person name="Rokhsar D."/>
            <person name="Stacey G."/>
            <person name="Shoemaker R.C."/>
            <person name="Jackson S.A."/>
        </authorList>
    </citation>
    <scope>NUCLEOTIDE SEQUENCE</scope>
    <source>
        <strain evidence="2">cv. Williams 82</strain>
        <tissue evidence="1">Callus</tissue>
    </source>
</reference>
<evidence type="ECO:0000313" key="2">
    <source>
        <dbReference type="EnsemblPlants" id="KRH33526"/>
    </source>
</evidence>
<proteinExistence type="predicted"/>
<gene>
    <name evidence="2" type="primary">LOC102662623</name>
    <name evidence="1" type="ORF">GLYMA_10G128900</name>
</gene>
<name>A0A0R0HSS9_SOYBN</name>
<reference evidence="2" key="2">
    <citation type="submission" date="2018-02" db="UniProtKB">
        <authorList>
            <consortium name="EnsemblPlants"/>
        </authorList>
    </citation>
    <scope>IDENTIFICATION</scope>
    <source>
        <strain evidence="2">Williams 82</strain>
    </source>
</reference>